<dbReference type="GO" id="GO:0006508">
    <property type="term" value="P:proteolysis"/>
    <property type="evidence" value="ECO:0007669"/>
    <property type="project" value="InterPro"/>
</dbReference>
<evidence type="ECO:0000256" key="1">
    <source>
        <dbReference type="SAM" id="MobiDB-lite"/>
    </source>
</evidence>
<sequence>MTARADPGRRPRGTVALVAALVVLLGGCGDVDSLPGMPGPERTDFVPSDTDSTRQVSGNLSPDGFDTVQRMAVRIRNVGCASLSTGSGFAIDATTLITNRHVVTDSDELQVSTYDGRDVDVTAASTADLADLAVVRTAEELTTYPELAETDPERGESVTVVGYPRGGRLTVTEGRVIGSTTDPLNENLGEVLVTDAPVEPGSSGSAVLDGEGRVVGVVYAKSAAGQSFIVPVTTLRTLLADDEAFVPAAGCA</sequence>
<dbReference type="SUPFAM" id="SSF50494">
    <property type="entry name" value="Trypsin-like serine proteases"/>
    <property type="match status" value="1"/>
</dbReference>
<reference evidence="2 3" key="1">
    <citation type="submission" date="2013-08" db="EMBL/GenBank/DDBJ databases">
        <title>Genome sequencing of Cellulomonas bogoriensis 69B4.</title>
        <authorList>
            <person name="Chen F."/>
            <person name="Li Y."/>
            <person name="Wang G."/>
        </authorList>
    </citation>
    <scope>NUCLEOTIDE SEQUENCE [LARGE SCALE GENOMIC DNA]</scope>
    <source>
        <strain evidence="2 3">69B4</strain>
    </source>
</reference>
<dbReference type="Pfam" id="PF13365">
    <property type="entry name" value="Trypsin_2"/>
    <property type="match status" value="1"/>
</dbReference>
<dbReference type="Gene3D" id="2.40.10.10">
    <property type="entry name" value="Trypsin-like serine proteases"/>
    <property type="match status" value="2"/>
</dbReference>
<dbReference type="InterPro" id="IPR043504">
    <property type="entry name" value="Peptidase_S1_PA_chymotrypsin"/>
</dbReference>
<dbReference type="Proteomes" id="UP000054314">
    <property type="component" value="Unassembled WGS sequence"/>
</dbReference>
<dbReference type="PANTHER" id="PTHR43019:SF23">
    <property type="entry name" value="PROTEASE DO-LIKE 5, CHLOROPLASTIC"/>
    <property type="match status" value="1"/>
</dbReference>
<feature type="region of interest" description="Disordered" evidence="1">
    <location>
        <begin position="35"/>
        <end position="63"/>
    </location>
</feature>
<dbReference type="InterPro" id="IPR009003">
    <property type="entry name" value="Peptidase_S1_PA"/>
</dbReference>
<dbReference type="PRINTS" id="PR00834">
    <property type="entry name" value="PROTEASES2C"/>
</dbReference>
<proteinExistence type="predicted"/>
<keyword evidence="3" id="KW-1185">Reference proteome</keyword>
<dbReference type="GO" id="GO:0004252">
    <property type="term" value="F:serine-type endopeptidase activity"/>
    <property type="evidence" value="ECO:0007669"/>
    <property type="project" value="InterPro"/>
</dbReference>
<comment type="caution">
    <text evidence="2">The sequence shown here is derived from an EMBL/GenBank/DDBJ whole genome shotgun (WGS) entry which is preliminary data.</text>
</comment>
<feature type="compositionally biased region" description="Polar residues" evidence="1">
    <location>
        <begin position="49"/>
        <end position="60"/>
    </location>
</feature>
<evidence type="ECO:0000313" key="3">
    <source>
        <dbReference type="Proteomes" id="UP000054314"/>
    </source>
</evidence>
<dbReference type="PROSITE" id="PS51257">
    <property type="entry name" value="PROKAR_LIPOPROTEIN"/>
    <property type="match status" value="1"/>
</dbReference>
<evidence type="ECO:0000313" key="2">
    <source>
        <dbReference type="EMBL" id="KGM11244.1"/>
    </source>
</evidence>
<dbReference type="EMBL" id="AXCZ01000120">
    <property type="protein sequence ID" value="KGM11244.1"/>
    <property type="molecule type" value="Genomic_DNA"/>
</dbReference>
<protein>
    <submittedName>
        <fullName evidence="2">Peptidase S1</fullName>
    </submittedName>
</protein>
<gene>
    <name evidence="2" type="ORF">N869_03235</name>
</gene>
<organism evidence="2 3">
    <name type="scientific">Cellulomonas bogoriensis 69B4 = DSM 16987</name>
    <dbReference type="NCBI Taxonomy" id="1386082"/>
    <lineage>
        <taxon>Bacteria</taxon>
        <taxon>Bacillati</taxon>
        <taxon>Actinomycetota</taxon>
        <taxon>Actinomycetes</taxon>
        <taxon>Micrococcales</taxon>
        <taxon>Cellulomonadaceae</taxon>
        <taxon>Cellulomonas</taxon>
    </lineage>
</organism>
<accession>A0A0A0BVU0</accession>
<dbReference type="AlphaFoldDB" id="A0A0A0BVU0"/>
<dbReference type="InterPro" id="IPR001940">
    <property type="entry name" value="Peptidase_S1C"/>
</dbReference>
<name>A0A0A0BVU0_9CELL</name>
<dbReference type="PANTHER" id="PTHR43019">
    <property type="entry name" value="SERINE ENDOPROTEASE DEGS"/>
    <property type="match status" value="1"/>
</dbReference>